<proteinExistence type="predicted"/>
<protein>
    <submittedName>
        <fullName evidence="2">WxcM-like domain-containing protein</fullName>
    </submittedName>
</protein>
<evidence type="ECO:0000313" key="3">
    <source>
        <dbReference type="Proteomes" id="UP001597509"/>
    </source>
</evidence>
<dbReference type="Proteomes" id="UP001597509">
    <property type="component" value="Unassembled WGS sequence"/>
</dbReference>
<sequence>MSNSIASIQKIQGGIAQDQRGHIRFVNDFDMSLVKRFYMIKNADVQLVRGWRAHRIEQRWFYVTAGAFEVELIQIDNWDEPAKDLPIERVNLDSANMEVLHVPKGYGTTFRALQPESELLVFADHEIEHAPLDDYTWPLEYFIGRLDR</sequence>
<feature type="domain" description="Sugar 3,4-ketoisomerase QdtA cupin" evidence="1">
    <location>
        <begin position="6"/>
        <end position="130"/>
    </location>
</feature>
<dbReference type="Gene3D" id="2.60.120.10">
    <property type="entry name" value="Jelly Rolls"/>
    <property type="match status" value="1"/>
</dbReference>
<keyword evidence="3" id="KW-1185">Reference proteome</keyword>
<dbReference type="EMBL" id="JBHUPE010000007">
    <property type="protein sequence ID" value="MFD2905874.1"/>
    <property type="molecule type" value="Genomic_DNA"/>
</dbReference>
<gene>
    <name evidence="2" type="ORF">ACFS6I_18240</name>
</gene>
<evidence type="ECO:0000259" key="1">
    <source>
        <dbReference type="Pfam" id="PF05523"/>
    </source>
</evidence>
<comment type="caution">
    <text evidence="2">The sequence shown here is derived from an EMBL/GenBank/DDBJ whole genome shotgun (WGS) entry which is preliminary data.</text>
</comment>
<accession>A0ABW5YZK9</accession>
<dbReference type="Pfam" id="PF05523">
    <property type="entry name" value="FdtA"/>
    <property type="match status" value="1"/>
</dbReference>
<organism evidence="2 3">
    <name type="scientific">Sphingobacterium anhuiense</name>
    <dbReference type="NCBI Taxonomy" id="493780"/>
    <lineage>
        <taxon>Bacteria</taxon>
        <taxon>Pseudomonadati</taxon>
        <taxon>Bacteroidota</taxon>
        <taxon>Sphingobacteriia</taxon>
        <taxon>Sphingobacteriales</taxon>
        <taxon>Sphingobacteriaceae</taxon>
        <taxon>Sphingobacterium</taxon>
    </lineage>
</organism>
<dbReference type="RefSeq" id="WP_380922766.1">
    <property type="nucleotide sequence ID" value="NZ_JBHUPE010000007.1"/>
</dbReference>
<evidence type="ECO:0000313" key="2">
    <source>
        <dbReference type="EMBL" id="MFD2905874.1"/>
    </source>
</evidence>
<dbReference type="InterPro" id="IPR011051">
    <property type="entry name" value="RmlC_Cupin_sf"/>
</dbReference>
<dbReference type="InterPro" id="IPR014710">
    <property type="entry name" value="RmlC-like_jellyroll"/>
</dbReference>
<dbReference type="InterPro" id="IPR008894">
    <property type="entry name" value="QdtA_cupin_dom"/>
</dbReference>
<reference evidence="3" key="1">
    <citation type="journal article" date="2019" name="Int. J. Syst. Evol. Microbiol.">
        <title>The Global Catalogue of Microorganisms (GCM) 10K type strain sequencing project: providing services to taxonomists for standard genome sequencing and annotation.</title>
        <authorList>
            <consortium name="The Broad Institute Genomics Platform"/>
            <consortium name="The Broad Institute Genome Sequencing Center for Infectious Disease"/>
            <person name="Wu L."/>
            <person name="Ma J."/>
        </authorList>
    </citation>
    <scope>NUCLEOTIDE SEQUENCE [LARGE SCALE GENOMIC DNA]</scope>
    <source>
        <strain evidence="3">KCTC 22209</strain>
    </source>
</reference>
<dbReference type="SUPFAM" id="SSF51182">
    <property type="entry name" value="RmlC-like cupins"/>
    <property type="match status" value="1"/>
</dbReference>
<name>A0ABW5YZK9_9SPHI</name>